<feature type="region of interest" description="Disordered" evidence="1">
    <location>
        <begin position="532"/>
        <end position="551"/>
    </location>
</feature>
<feature type="compositionally biased region" description="Basic and acidic residues" evidence="1">
    <location>
        <begin position="843"/>
        <end position="853"/>
    </location>
</feature>
<organism evidence="2">
    <name type="scientific">Menopon gallinae</name>
    <name type="common">poultry shaft louse</name>
    <dbReference type="NCBI Taxonomy" id="328185"/>
    <lineage>
        <taxon>Eukaryota</taxon>
        <taxon>Metazoa</taxon>
        <taxon>Ecdysozoa</taxon>
        <taxon>Arthropoda</taxon>
        <taxon>Hexapoda</taxon>
        <taxon>Insecta</taxon>
        <taxon>Pterygota</taxon>
        <taxon>Neoptera</taxon>
        <taxon>Paraneoptera</taxon>
        <taxon>Psocodea</taxon>
        <taxon>Troctomorpha</taxon>
        <taxon>Phthiraptera</taxon>
        <taxon>Amblycera</taxon>
        <taxon>Menoponidae</taxon>
        <taxon>Menopon</taxon>
    </lineage>
</organism>
<feature type="compositionally biased region" description="Polar residues" evidence="1">
    <location>
        <begin position="18"/>
        <end position="29"/>
    </location>
</feature>
<proteinExistence type="predicted"/>
<name>A0AAW2I6B0_9NEOP</name>
<feature type="region of interest" description="Disordered" evidence="1">
    <location>
        <begin position="427"/>
        <end position="478"/>
    </location>
</feature>
<dbReference type="AlphaFoldDB" id="A0AAW2I6B0"/>
<comment type="caution">
    <text evidence="2">The sequence shown here is derived from an EMBL/GenBank/DDBJ whole genome shotgun (WGS) entry which is preliminary data.</text>
</comment>
<feature type="region of interest" description="Disordered" evidence="1">
    <location>
        <begin position="1"/>
        <end position="29"/>
    </location>
</feature>
<feature type="compositionally biased region" description="Basic and acidic residues" evidence="1">
    <location>
        <begin position="782"/>
        <end position="793"/>
    </location>
</feature>
<sequence>MKTFRTPSKKSASDDLGYSTQSNGRKSSPVFTSYEEELEHRLEHDPSPTESELLRELEYDFDDDDEERTAGSVRQVPEQEQAEEKQQFLRCSQPGSGLRRSYEGQIDTSESEDYIGVRTRKKISETRRKEKRKTKREKKSDGKTKTVKNEVVDYTCLSVCKVLEESTANESEKPVDEVKENVSKPATKCPPPVPQRRSILSRDAKQHKSVVTIPVQESPEENRFKTEVSLPIVESEEEKSKVDESDRSHADDERSKSESGPSKKKGDAKGLLQQLYEEGLKEIHKKQTSESESEERQFPELKIISENPFKEEIKLGQGNYVAKRPQSLKIKVGFESPAIGQELTTPPTLADTEEKTLPYYLKSQNPKLTEKERKSVPPSTERCENNIEYEKYVELGKNLIKVQPTEKNSTKEKKLQEAEVDRRIIAEEIQKSEERRNSLPRSPKKSLKKLDIKRVKEPKPDYSNEIREEVDPITPDTDQSEIEEILETFSRELQNSDVNEILSGDESRAKWRSPPPTAVRETAFLSSPVVTCNSMSQPEKPPLRKTVSVPRNVSKAREQVLKTSMLRKEGRPNSLSLANNNGLPDTSLTLENYLDRKRMQYPQSGRVSAPLFKENHSPGYLSGRSSVPVDFRSVTPDRGRPVMRTPVRSRYSDYSDENFKRNNPRTRSLTRDAYRCYPETRTMVQNNVIYESKIPRANNREVPARKPDGYSANEIEAMFWERLKQKKMQEALREKQLTMEGKAENGFVRNAPNRSSVGPIYQNAERESVRPRPQSAMDFTQDSDRSTGADGKKKGLISKIPFFRRKSKGSKEDSYKRASEEYEDNYNTGSVTSTSSIDTPDTNMKKVSFDKTDNAAWPARNGQAQTPPARMTRPLEKQSSSDSDVFFPVKKTPETRPLPPLPRDGGYGVISRRVQSPEYGRIAVAETHRASPLYEFARKEASPARNMGIIHENELYANGKQEVYAGPRPLLPKAQTHSDTESGSEAGEVQRILHGADRRPTQKGESFFIIIPHTPSEVISNEACPN</sequence>
<feature type="compositionally biased region" description="Basic and acidic residues" evidence="1">
    <location>
        <begin position="278"/>
        <end position="299"/>
    </location>
</feature>
<feature type="compositionally biased region" description="Basic and acidic residues" evidence="1">
    <location>
        <begin position="427"/>
        <end position="437"/>
    </location>
</feature>
<feature type="compositionally biased region" description="Basic and acidic residues" evidence="1">
    <location>
        <begin position="170"/>
        <end position="182"/>
    </location>
</feature>
<feature type="compositionally biased region" description="Basic and acidic residues" evidence="1">
    <location>
        <begin position="448"/>
        <end position="470"/>
    </location>
</feature>
<feature type="region of interest" description="Disordered" evidence="1">
    <location>
        <begin position="969"/>
        <end position="1006"/>
    </location>
</feature>
<gene>
    <name evidence="2" type="ORF">PYX00_004665</name>
</gene>
<feature type="compositionally biased region" description="Basic and acidic residues" evidence="1">
    <location>
        <begin position="368"/>
        <end position="383"/>
    </location>
</feature>
<feature type="region of interest" description="Disordered" evidence="1">
    <location>
        <begin position="165"/>
        <end position="303"/>
    </location>
</feature>
<evidence type="ECO:0000256" key="1">
    <source>
        <dbReference type="SAM" id="MobiDB-lite"/>
    </source>
</evidence>
<reference evidence="2" key="1">
    <citation type="journal article" date="2024" name="Gigascience">
        <title>Chromosome-level genome of the poultry shaft louse Menopon gallinae provides insight into the host-switching and adaptive evolution of parasitic lice.</title>
        <authorList>
            <person name="Xu Y."/>
            <person name="Ma L."/>
            <person name="Liu S."/>
            <person name="Liang Y."/>
            <person name="Liu Q."/>
            <person name="He Z."/>
            <person name="Tian L."/>
            <person name="Duan Y."/>
            <person name="Cai W."/>
            <person name="Li H."/>
            <person name="Song F."/>
        </authorList>
    </citation>
    <scope>NUCLEOTIDE SEQUENCE</scope>
    <source>
        <strain evidence="2">Cailab_2023a</strain>
    </source>
</reference>
<feature type="region of interest" description="Disordered" evidence="1">
    <location>
        <begin position="744"/>
        <end position="908"/>
    </location>
</feature>
<feature type="region of interest" description="Disordered" evidence="1">
    <location>
        <begin position="363"/>
        <end position="383"/>
    </location>
</feature>
<feature type="compositionally biased region" description="Polar residues" evidence="1">
    <location>
        <begin position="825"/>
        <end position="842"/>
    </location>
</feature>
<feature type="compositionally biased region" description="Basic and acidic residues" evidence="1">
    <location>
        <begin position="238"/>
        <end position="257"/>
    </location>
</feature>
<accession>A0AAW2I6B0</accession>
<evidence type="ECO:0000313" key="2">
    <source>
        <dbReference type="EMBL" id="KAL0277328.1"/>
    </source>
</evidence>
<feature type="compositionally biased region" description="Polar residues" evidence="1">
    <location>
        <begin position="1"/>
        <end position="10"/>
    </location>
</feature>
<protein>
    <submittedName>
        <fullName evidence="2">Uncharacterized protein</fullName>
    </submittedName>
</protein>
<feature type="region of interest" description="Disordered" evidence="1">
    <location>
        <begin position="61"/>
        <end position="146"/>
    </location>
</feature>
<feature type="compositionally biased region" description="Basic and acidic residues" evidence="1">
    <location>
        <begin position="809"/>
        <end position="820"/>
    </location>
</feature>
<dbReference type="EMBL" id="JARGDH010000002">
    <property type="protein sequence ID" value="KAL0277328.1"/>
    <property type="molecule type" value="Genomic_DNA"/>
</dbReference>